<evidence type="ECO:0000256" key="1">
    <source>
        <dbReference type="SAM" id="SignalP"/>
    </source>
</evidence>
<evidence type="ECO:0000313" key="3">
    <source>
        <dbReference type="Proteomes" id="UP000217935"/>
    </source>
</evidence>
<evidence type="ECO:0000313" key="2">
    <source>
        <dbReference type="EMBL" id="ATG46736.1"/>
    </source>
</evidence>
<accession>A0A291G9Q1</accession>
<reference evidence="2 3" key="1">
    <citation type="submission" date="2017-06" db="EMBL/GenBank/DDBJ databases">
        <title>Celeribacter sp. TSPH2 complete genome sequence.</title>
        <authorList>
            <person name="Woo J.-H."/>
            <person name="Kim H.-S."/>
        </authorList>
    </citation>
    <scope>NUCLEOTIDE SEQUENCE [LARGE SCALE GENOMIC DNA]</scope>
    <source>
        <strain evidence="2 3">TSPH2</strain>
    </source>
</reference>
<dbReference type="KEGG" id="ceh:CEW89_03665"/>
<proteinExistence type="predicted"/>
<dbReference type="Proteomes" id="UP000217935">
    <property type="component" value="Chromosome"/>
</dbReference>
<gene>
    <name evidence="2" type="ORF">CEW89_03665</name>
</gene>
<sequence length="208" mass="22411">MNRLSALFLGTMLTLGGASGSLAQAIVGVAFVDGKRVDLYDNGTWDFSEQGDLTCQKIAAKLSFCGNPLKWKPARVPNAEVSAAFSMDDRNYGMVVYEAVGAKEGMSPALLQSVALEYAAEAAGVSVSHIPVYGIEPSEVSGHATETLYYGASFEGMNIIYANTPIVGDHDTAQLITYTLAEQIDDAFKARHMAFLDDFKANFWEDSE</sequence>
<organism evidence="2 3">
    <name type="scientific">Celeribacter ethanolicus</name>
    <dbReference type="NCBI Taxonomy" id="1758178"/>
    <lineage>
        <taxon>Bacteria</taxon>
        <taxon>Pseudomonadati</taxon>
        <taxon>Pseudomonadota</taxon>
        <taxon>Alphaproteobacteria</taxon>
        <taxon>Rhodobacterales</taxon>
        <taxon>Roseobacteraceae</taxon>
        <taxon>Celeribacter</taxon>
    </lineage>
</organism>
<protein>
    <submittedName>
        <fullName evidence="2">Uncharacterized protein</fullName>
    </submittedName>
</protein>
<feature type="signal peptide" evidence="1">
    <location>
        <begin position="1"/>
        <end position="23"/>
    </location>
</feature>
<feature type="chain" id="PRO_5012696815" evidence="1">
    <location>
        <begin position="24"/>
        <end position="208"/>
    </location>
</feature>
<dbReference type="STRING" id="1758178.GCA_001550095_02922"/>
<keyword evidence="3" id="KW-1185">Reference proteome</keyword>
<keyword evidence="1" id="KW-0732">Signal</keyword>
<dbReference type="AlphaFoldDB" id="A0A291G9Q1"/>
<name>A0A291G9Q1_9RHOB</name>
<dbReference type="EMBL" id="CP022196">
    <property type="protein sequence ID" value="ATG46736.1"/>
    <property type="molecule type" value="Genomic_DNA"/>
</dbReference>